<evidence type="ECO:0000313" key="1">
    <source>
        <dbReference type="EMBL" id="CDH07852.1"/>
    </source>
</evidence>
<dbReference type="EMBL" id="CBSX010000227">
    <property type="protein sequence ID" value="CDH07852.1"/>
    <property type="molecule type" value="Genomic_DNA"/>
</dbReference>
<dbReference type="Proteomes" id="UP000028483">
    <property type="component" value="Unassembled WGS sequence"/>
</dbReference>
<proteinExistence type="predicted"/>
<dbReference type="HOGENOM" id="CLU_3207092_0_0_6"/>
<sequence>MGIKFTLYSFHFSFYFRVNSYYRAHILPKILYILNRFKIACQEQG</sequence>
<dbReference type="AlphaFoldDB" id="A0A077P032"/>
<reference evidence="1" key="1">
    <citation type="submission" date="2013-07" db="EMBL/GenBank/DDBJ databases">
        <title>Sub-species coevolution in mutualistic symbiosis.</title>
        <authorList>
            <person name="Murfin K."/>
            <person name="Klassen J."/>
            <person name="Lee M."/>
            <person name="Forst S."/>
            <person name="Stock P."/>
            <person name="Goodrich-Blair H."/>
        </authorList>
    </citation>
    <scope>NUCLEOTIDE SEQUENCE [LARGE SCALE GENOMIC DNA]</scope>
    <source>
        <strain evidence="1">Oregonense</strain>
    </source>
</reference>
<evidence type="ECO:0000313" key="2">
    <source>
        <dbReference type="Proteomes" id="UP000028483"/>
    </source>
</evidence>
<accession>A0A077P032</accession>
<gene>
    <name evidence="1" type="ORF">XBO1_600079</name>
</gene>
<protein>
    <submittedName>
        <fullName evidence="1">Uncharacterized protein</fullName>
    </submittedName>
</protein>
<name>A0A077P032_XENBV</name>
<comment type="caution">
    <text evidence="1">The sequence shown here is derived from an EMBL/GenBank/DDBJ whole genome shotgun (WGS) entry which is preliminary data.</text>
</comment>
<organism evidence="1 2">
    <name type="scientific">Xenorhabdus bovienii str. oregonense</name>
    <dbReference type="NCBI Taxonomy" id="1398202"/>
    <lineage>
        <taxon>Bacteria</taxon>
        <taxon>Pseudomonadati</taxon>
        <taxon>Pseudomonadota</taxon>
        <taxon>Gammaproteobacteria</taxon>
        <taxon>Enterobacterales</taxon>
        <taxon>Morganellaceae</taxon>
        <taxon>Xenorhabdus</taxon>
    </lineage>
</organism>